<dbReference type="Pfam" id="PF08240">
    <property type="entry name" value="ADH_N"/>
    <property type="match status" value="1"/>
</dbReference>
<keyword evidence="3 7" id="KW-0479">Metal-binding</keyword>
<dbReference type="GO" id="GO:0008270">
    <property type="term" value="F:zinc ion binding"/>
    <property type="evidence" value="ECO:0007669"/>
    <property type="project" value="InterPro"/>
</dbReference>
<evidence type="ECO:0000256" key="7">
    <source>
        <dbReference type="RuleBase" id="RU361277"/>
    </source>
</evidence>
<evidence type="ECO:0000256" key="2">
    <source>
        <dbReference type="ARBA" id="ARBA00008072"/>
    </source>
</evidence>
<keyword evidence="6" id="KW-0520">NAD</keyword>
<dbReference type="PROSITE" id="PS00059">
    <property type="entry name" value="ADH_ZINC"/>
    <property type="match status" value="1"/>
</dbReference>
<dbReference type="Proteomes" id="UP001197093">
    <property type="component" value="Unassembled WGS sequence"/>
</dbReference>
<dbReference type="InterPro" id="IPR013149">
    <property type="entry name" value="ADH-like_C"/>
</dbReference>
<evidence type="ECO:0000259" key="8">
    <source>
        <dbReference type="SMART" id="SM00829"/>
    </source>
</evidence>
<dbReference type="Pfam" id="PF00107">
    <property type="entry name" value="ADH_zinc_N"/>
    <property type="match status" value="1"/>
</dbReference>
<evidence type="ECO:0000256" key="4">
    <source>
        <dbReference type="ARBA" id="ARBA00022833"/>
    </source>
</evidence>
<proteinExistence type="inferred from homology"/>
<evidence type="ECO:0000256" key="1">
    <source>
        <dbReference type="ARBA" id="ARBA00001947"/>
    </source>
</evidence>
<dbReference type="SMART" id="SM00829">
    <property type="entry name" value="PKS_ER"/>
    <property type="match status" value="1"/>
</dbReference>
<comment type="cofactor">
    <cofactor evidence="1 7">
        <name>Zn(2+)</name>
        <dbReference type="ChEBI" id="CHEBI:29105"/>
    </cofactor>
</comment>
<dbReference type="SUPFAM" id="SSF51735">
    <property type="entry name" value="NAD(P)-binding Rossmann-fold domains"/>
    <property type="match status" value="1"/>
</dbReference>
<evidence type="ECO:0000313" key="10">
    <source>
        <dbReference type="Proteomes" id="UP001197093"/>
    </source>
</evidence>
<keyword evidence="4 7" id="KW-0862">Zinc</keyword>
<dbReference type="EMBL" id="JAHCVI010000001">
    <property type="protein sequence ID" value="KAG7290060.1"/>
    <property type="molecule type" value="Genomic_DNA"/>
</dbReference>
<dbReference type="Gene3D" id="3.90.180.10">
    <property type="entry name" value="Medium-chain alcohol dehydrogenases, catalytic domain"/>
    <property type="match status" value="1"/>
</dbReference>
<keyword evidence="10" id="KW-1185">Reference proteome</keyword>
<organism evidence="9 10">
    <name type="scientific">Staphylotrichum longicolle</name>
    <dbReference type="NCBI Taxonomy" id="669026"/>
    <lineage>
        <taxon>Eukaryota</taxon>
        <taxon>Fungi</taxon>
        <taxon>Dikarya</taxon>
        <taxon>Ascomycota</taxon>
        <taxon>Pezizomycotina</taxon>
        <taxon>Sordariomycetes</taxon>
        <taxon>Sordariomycetidae</taxon>
        <taxon>Sordariales</taxon>
        <taxon>Chaetomiaceae</taxon>
        <taxon>Staphylotrichum</taxon>
    </lineage>
</organism>
<reference evidence="9" key="1">
    <citation type="submission" date="2023-02" db="EMBL/GenBank/DDBJ databases">
        <authorList>
            <person name="Palmer J.M."/>
        </authorList>
    </citation>
    <scope>NUCLEOTIDE SEQUENCE</scope>
    <source>
        <strain evidence="9">FW57</strain>
    </source>
</reference>
<dbReference type="SUPFAM" id="SSF50129">
    <property type="entry name" value="GroES-like"/>
    <property type="match status" value="1"/>
</dbReference>
<comment type="similarity">
    <text evidence="2 7">Belongs to the zinc-containing alcohol dehydrogenase family.</text>
</comment>
<dbReference type="Gene3D" id="3.40.50.720">
    <property type="entry name" value="NAD(P)-binding Rossmann-like Domain"/>
    <property type="match status" value="1"/>
</dbReference>
<dbReference type="FunFam" id="3.40.50.720:FF:000039">
    <property type="entry name" value="Alcohol dehydrogenase AdhP"/>
    <property type="match status" value="1"/>
</dbReference>
<dbReference type="InterPro" id="IPR020843">
    <property type="entry name" value="ER"/>
</dbReference>
<accession>A0AAD4EZP2</accession>
<evidence type="ECO:0000256" key="5">
    <source>
        <dbReference type="ARBA" id="ARBA00023002"/>
    </source>
</evidence>
<evidence type="ECO:0000256" key="3">
    <source>
        <dbReference type="ARBA" id="ARBA00022723"/>
    </source>
</evidence>
<keyword evidence="5" id="KW-0560">Oxidoreductase</keyword>
<name>A0AAD4EZP2_9PEZI</name>
<sequence length="339" mass="36575">MTLPKTFKKAAFKEQGSRLTVEDEQLQLPGKNEVLVKVDACGVCHSDTFVPMNAFGGGFPLTPGHEIIGRVAAVGEGVESWKIGDRIGAGWHGGHDWTCDACKKGLFQMCDNQTINGITRNGGYAEYVLVRTEAAVKIPEHVDAATYAPLLCAGVTVFNSIRRMNIGHGETVAIQGLGGLGHLAIQYANKFGYRVVAISRGADKEKFARELGAHEYIDTNQGEPGAALSKLGGAALIVTTNPHADQFPELMKGLGPMGKLLVLSFPGDIPFNPAMTTKRGLSIHAWPTGHAIDMEETMKFSELQGIDCLIEKYPLEKANEAYDAMLNGSVRFRAVLTFE</sequence>
<dbReference type="PANTHER" id="PTHR42940:SF7">
    <property type="entry name" value="ALCOHOL DEHYDROGENASE-LIKE N-TERMINAL DOMAIN-CONTAINING PROTEIN"/>
    <property type="match status" value="1"/>
</dbReference>
<dbReference type="InterPro" id="IPR002328">
    <property type="entry name" value="ADH_Zn_CS"/>
</dbReference>
<dbReference type="InterPro" id="IPR036291">
    <property type="entry name" value="NAD(P)-bd_dom_sf"/>
</dbReference>
<gene>
    <name evidence="9" type="ORF">NEMBOFW57_000052</name>
</gene>
<comment type="caution">
    <text evidence="9">The sequence shown here is derived from an EMBL/GenBank/DDBJ whole genome shotgun (WGS) entry which is preliminary data.</text>
</comment>
<feature type="domain" description="Enoyl reductase (ER)" evidence="8">
    <location>
        <begin position="16"/>
        <end position="336"/>
    </location>
</feature>
<evidence type="ECO:0000256" key="6">
    <source>
        <dbReference type="ARBA" id="ARBA00023027"/>
    </source>
</evidence>
<dbReference type="InterPro" id="IPR013154">
    <property type="entry name" value="ADH-like_N"/>
</dbReference>
<protein>
    <recommendedName>
        <fullName evidence="8">Enoyl reductase (ER) domain-containing protein</fullName>
    </recommendedName>
</protein>
<dbReference type="GO" id="GO:0004022">
    <property type="term" value="F:alcohol dehydrogenase (NAD+) activity"/>
    <property type="evidence" value="ECO:0007669"/>
    <property type="project" value="TreeGrafter"/>
</dbReference>
<dbReference type="InterPro" id="IPR011032">
    <property type="entry name" value="GroES-like_sf"/>
</dbReference>
<evidence type="ECO:0000313" key="9">
    <source>
        <dbReference type="EMBL" id="KAG7290060.1"/>
    </source>
</evidence>
<dbReference type="AlphaFoldDB" id="A0AAD4EZP2"/>
<dbReference type="PANTHER" id="PTHR42940">
    <property type="entry name" value="ALCOHOL DEHYDROGENASE 1-RELATED"/>
    <property type="match status" value="1"/>
</dbReference>
<dbReference type="CDD" id="cd08296">
    <property type="entry name" value="CAD_like"/>
    <property type="match status" value="1"/>
</dbReference>
<dbReference type="GO" id="GO:0005737">
    <property type="term" value="C:cytoplasm"/>
    <property type="evidence" value="ECO:0007669"/>
    <property type="project" value="TreeGrafter"/>
</dbReference>